<evidence type="ECO:0000256" key="6">
    <source>
        <dbReference type="SAM" id="Phobius"/>
    </source>
</evidence>
<comment type="subcellular location">
    <subcellularLocation>
        <location evidence="1">Cell membrane</location>
        <topology evidence="1">Multi-pass membrane protein</topology>
    </subcellularLocation>
</comment>
<dbReference type="Pfam" id="PF03706">
    <property type="entry name" value="LPG_synthase_TM"/>
    <property type="match status" value="1"/>
</dbReference>
<evidence type="ECO:0000256" key="4">
    <source>
        <dbReference type="ARBA" id="ARBA00022989"/>
    </source>
</evidence>
<dbReference type="EMBL" id="FNHH01000007">
    <property type="protein sequence ID" value="SDM17517.1"/>
    <property type="molecule type" value="Genomic_DNA"/>
</dbReference>
<dbReference type="AlphaFoldDB" id="A0A1G9R3T6"/>
<dbReference type="InterPro" id="IPR022791">
    <property type="entry name" value="L-PG_synthase/AglD"/>
</dbReference>
<dbReference type="GO" id="GO:0005886">
    <property type="term" value="C:plasma membrane"/>
    <property type="evidence" value="ECO:0007669"/>
    <property type="project" value="UniProtKB-SubCell"/>
</dbReference>
<evidence type="ECO:0000313" key="8">
    <source>
        <dbReference type="Proteomes" id="UP000199226"/>
    </source>
</evidence>
<feature type="transmembrane region" description="Helical" evidence="6">
    <location>
        <begin position="9"/>
        <end position="26"/>
    </location>
</feature>
<keyword evidence="2" id="KW-1003">Cell membrane</keyword>
<accession>A0A1G9R3T6</accession>
<evidence type="ECO:0000256" key="1">
    <source>
        <dbReference type="ARBA" id="ARBA00004651"/>
    </source>
</evidence>
<evidence type="ECO:0008006" key="9">
    <source>
        <dbReference type="Google" id="ProtNLM"/>
    </source>
</evidence>
<feature type="transmembrane region" description="Helical" evidence="6">
    <location>
        <begin position="222"/>
        <end position="244"/>
    </location>
</feature>
<keyword evidence="5 6" id="KW-0472">Membrane</keyword>
<evidence type="ECO:0000256" key="5">
    <source>
        <dbReference type="ARBA" id="ARBA00023136"/>
    </source>
</evidence>
<evidence type="ECO:0000313" key="7">
    <source>
        <dbReference type="EMBL" id="SDM17517.1"/>
    </source>
</evidence>
<sequence length="337" mass="37733">MKKLIANSFKYFILLIIGIVLLFFAFKDQDLNLLLEDLKKAQYKWVFASIFFANLAHLLRAYRWRMMISSLGHGTPTLMNTFYAVLIGYLANLAFPRMGEVSRCGVINKTDKIPIVKLIGTVVAERLIDLLMLGIITFLAVILQFGLLSDFLYNNLLIKLSGSTGQFTLLVFAFCMMILTLILFYIFKNREKMGIWVRFHNFYLDIRSGILSVTSMENKAGFIIYSILIWIMYGLSIYLCFIALKATSGLGALEALSTLVFSSLAMIAPVQGGIGAFHWMVSEGLTIYGIDKSNGLAFALLLHSSQTLIILITGSISLILLFISSPKKISNEQAGNY</sequence>
<dbReference type="PANTHER" id="PTHR39087">
    <property type="entry name" value="UPF0104 MEMBRANE PROTEIN MJ1595"/>
    <property type="match status" value="1"/>
</dbReference>
<dbReference type="Proteomes" id="UP000199226">
    <property type="component" value="Unassembled WGS sequence"/>
</dbReference>
<reference evidence="8" key="1">
    <citation type="submission" date="2016-10" db="EMBL/GenBank/DDBJ databases">
        <authorList>
            <person name="Varghese N."/>
            <person name="Submissions S."/>
        </authorList>
    </citation>
    <scope>NUCLEOTIDE SEQUENCE [LARGE SCALE GENOMIC DNA]</scope>
    <source>
        <strain evidence="8">DSM 24536</strain>
    </source>
</reference>
<gene>
    <name evidence="7" type="ORF">SAMN05421813_10768</name>
</gene>
<dbReference type="RefSeq" id="WP_176767627.1">
    <property type="nucleotide sequence ID" value="NZ_FNHH01000007.1"/>
</dbReference>
<feature type="transmembrane region" description="Helical" evidence="6">
    <location>
        <begin position="46"/>
        <end position="62"/>
    </location>
</feature>
<keyword evidence="8" id="KW-1185">Reference proteome</keyword>
<feature type="transmembrane region" description="Helical" evidence="6">
    <location>
        <begin position="256"/>
        <end position="280"/>
    </location>
</feature>
<feature type="transmembrane region" description="Helical" evidence="6">
    <location>
        <begin position="127"/>
        <end position="147"/>
    </location>
</feature>
<evidence type="ECO:0000256" key="2">
    <source>
        <dbReference type="ARBA" id="ARBA00022475"/>
    </source>
</evidence>
<name>A0A1G9R3T6_9SPHI</name>
<keyword evidence="3 6" id="KW-0812">Transmembrane</keyword>
<proteinExistence type="predicted"/>
<dbReference type="PANTHER" id="PTHR39087:SF2">
    <property type="entry name" value="UPF0104 MEMBRANE PROTEIN MJ1595"/>
    <property type="match status" value="1"/>
</dbReference>
<feature type="transmembrane region" description="Helical" evidence="6">
    <location>
        <begin position="300"/>
        <end position="323"/>
    </location>
</feature>
<keyword evidence="4 6" id="KW-1133">Transmembrane helix</keyword>
<organism evidence="7 8">
    <name type="scientific">Daejeonella rubra</name>
    <dbReference type="NCBI Taxonomy" id="990371"/>
    <lineage>
        <taxon>Bacteria</taxon>
        <taxon>Pseudomonadati</taxon>
        <taxon>Bacteroidota</taxon>
        <taxon>Sphingobacteriia</taxon>
        <taxon>Sphingobacteriales</taxon>
        <taxon>Sphingobacteriaceae</taxon>
        <taxon>Daejeonella</taxon>
    </lineage>
</organism>
<feature type="transmembrane region" description="Helical" evidence="6">
    <location>
        <begin position="167"/>
        <end position="187"/>
    </location>
</feature>
<evidence type="ECO:0000256" key="3">
    <source>
        <dbReference type="ARBA" id="ARBA00022692"/>
    </source>
</evidence>
<dbReference type="STRING" id="990371.SAMN05421813_10768"/>
<protein>
    <recommendedName>
        <fullName evidence="9">Lysylphosphatidylglycerol synthase TM region</fullName>
    </recommendedName>
</protein>